<evidence type="ECO:0000256" key="2">
    <source>
        <dbReference type="ARBA" id="ARBA00022475"/>
    </source>
</evidence>
<dbReference type="OrthoDB" id="150282at2"/>
<feature type="domain" description="ABC3 transporter permease C-terminal" evidence="7">
    <location>
        <begin position="959"/>
        <end position="1068"/>
    </location>
</feature>
<feature type="transmembrane region" description="Helical" evidence="6">
    <location>
        <begin position="549"/>
        <end position="569"/>
    </location>
</feature>
<evidence type="ECO:0000259" key="7">
    <source>
        <dbReference type="Pfam" id="PF02687"/>
    </source>
</evidence>
<dbReference type="InParanoid" id="D6TZ60"/>
<feature type="transmembrane region" description="Helical" evidence="6">
    <location>
        <begin position="633"/>
        <end position="659"/>
    </location>
</feature>
<dbReference type="InterPro" id="IPR003838">
    <property type="entry name" value="ABC3_permease_C"/>
</dbReference>
<evidence type="ECO:0000256" key="1">
    <source>
        <dbReference type="ARBA" id="ARBA00004651"/>
    </source>
</evidence>
<sequence>MSMLFSGLAPDAIALALLLATSGCLLLVVGLSHPVFLRMSLRNMVRRPSQSVILLCGLILSTIFITASLGLSDSFTGSEKMYRLAQMGQVDEAVSGHFSVDQFATSSARLKQQPGVRVTAGVLLLRHGADVANERTLRTQTRLDIYGLPPAFDQVYGPVTDTHGNIVHFADLRANEIMVSATVAKIMDVRPGDTLSIQTEVGELSSKVSHILSTDIVVTSGELLSNAPFPEILLPLATFQQMYEQGLHHSIAPNVLCISNMTQGSSQVILNLLQQIFQVAPLDPHIHIPGTTQFDITQIHPLRSAIVGALNEVPFSSGLALDNSPAGREYMLLLPAFTWLLIGAGMVFLVLLCLLLATERRGELGISRALGLQRRHLIQLFLMEACGYGVLAALLGVPLGLGTVALELWALGQLPTVNLGPDVIASSAFHVPLYLQVSWQSLLSAGCLSVIATVGVASLAAFWISRLNIVAAIRNLDDSVVAHSSLSGKLPALWQQSRDASSVQPHSKKLARRFTHSLERVGKLFWGAFQRGPLCLFCGLVLLMSGPVWMYEAGIVLLLTSGGLLVAWAGQGLRSGQLLRALSQRLGWSWIGVSWMVYGMQVGSNALFSALASLPNTTFDNTTVGLEPILLSLLLQIGGCVVVVMTNLDLMAALLSFLLRRSRSLAPLSRMCVAYPLTFRFRAQITVTLLSSIIFLIMLLLTNNLGQAQQGQVQVTSGNFQLEVKLTPDEQQQLGAPIQHLPSTLPQDIATVSQMHPLYDPVNQDGSAPQPVRISLPGQSVQQTGTAPLGGPLVADDTFLATSTIPMFASAQGYTSARQVWDAVKNHPGDAVMRYDSSLKGLPTSNGFTPFTVEVPESSARSAPYHRLTIIGLLPANVHWSNILLSTRTAHQITPQLSSFVTYYYLRLQLGVQAGQATNHLEQVLHTARYGIQFVSLDAADANALTADLTLFLVGYLASGLLFGALSISVIVSRTVVERRQQIGMLRALGFTRTRILSLFVVESSFIITVSLATGTGLAVWLTAHIAHQLYQDFPFPVGTVALIFLGSYLITVVCSALPARRASRIPPAEALRYE</sequence>
<dbReference type="GO" id="GO:0005886">
    <property type="term" value="C:plasma membrane"/>
    <property type="evidence" value="ECO:0007669"/>
    <property type="project" value="UniProtKB-SubCell"/>
</dbReference>
<comment type="subcellular location">
    <subcellularLocation>
        <location evidence="1">Cell membrane</location>
        <topology evidence="1">Multi-pass membrane protein</topology>
    </subcellularLocation>
</comment>
<dbReference type="STRING" id="485913.Krac_2606"/>
<feature type="transmembrane region" description="Helical" evidence="6">
    <location>
        <begin position="330"/>
        <end position="357"/>
    </location>
</feature>
<comment type="caution">
    <text evidence="8">The sequence shown here is derived from an EMBL/GenBank/DDBJ whole genome shotgun (WGS) entry which is preliminary data.</text>
</comment>
<evidence type="ECO:0000256" key="3">
    <source>
        <dbReference type="ARBA" id="ARBA00022692"/>
    </source>
</evidence>
<feature type="transmembrane region" description="Helical" evidence="6">
    <location>
        <begin position="679"/>
        <end position="701"/>
    </location>
</feature>
<feature type="transmembrane region" description="Helical" evidence="6">
    <location>
        <begin position="524"/>
        <end position="543"/>
    </location>
</feature>
<name>D6TZ60_KTERA</name>
<evidence type="ECO:0000256" key="5">
    <source>
        <dbReference type="ARBA" id="ARBA00023136"/>
    </source>
</evidence>
<evidence type="ECO:0000313" key="8">
    <source>
        <dbReference type="EMBL" id="EFH81850.1"/>
    </source>
</evidence>
<gene>
    <name evidence="8" type="ORF">Krac_2606</name>
</gene>
<keyword evidence="5 6" id="KW-0472">Membrane</keyword>
<feature type="transmembrane region" description="Helical" evidence="6">
    <location>
        <begin position="997"/>
        <end position="1022"/>
    </location>
</feature>
<protein>
    <recommendedName>
        <fullName evidence="7">ABC3 transporter permease C-terminal domain-containing protein</fullName>
    </recommendedName>
</protein>
<evidence type="ECO:0000313" key="9">
    <source>
        <dbReference type="Proteomes" id="UP000004508"/>
    </source>
</evidence>
<dbReference type="RefSeq" id="WP_007919467.1">
    <property type="nucleotide sequence ID" value="NZ_ADVG01000004.1"/>
</dbReference>
<dbReference type="PANTHER" id="PTHR30572">
    <property type="entry name" value="MEMBRANE COMPONENT OF TRANSPORTER-RELATED"/>
    <property type="match status" value="1"/>
</dbReference>
<feature type="transmembrane region" description="Helical" evidence="6">
    <location>
        <begin position="12"/>
        <end position="31"/>
    </location>
</feature>
<dbReference type="GO" id="GO:0022857">
    <property type="term" value="F:transmembrane transporter activity"/>
    <property type="evidence" value="ECO:0007669"/>
    <property type="project" value="TreeGrafter"/>
</dbReference>
<keyword evidence="2" id="KW-1003">Cell membrane</keyword>
<proteinExistence type="predicted"/>
<dbReference type="AlphaFoldDB" id="D6TZ60"/>
<organism evidence="8 9">
    <name type="scientific">Ktedonobacter racemifer DSM 44963</name>
    <dbReference type="NCBI Taxonomy" id="485913"/>
    <lineage>
        <taxon>Bacteria</taxon>
        <taxon>Bacillati</taxon>
        <taxon>Chloroflexota</taxon>
        <taxon>Ktedonobacteria</taxon>
        <taxon>Ktedonobacterales</taxon>
        <taxon>Ktedonobacteraceae</taxon>
        <taxon>Ktedonobacter</taxon>
    </lineage>
</organism>
<accession>D6TZ60</accession>
<feature type="transmembrane region" description="Helical" evidence="6">
    <location>
        <begin position="52"/>
        <end position="71"/>
    </location>
</feature>
<evidence type="ECO:0000256" key="6">
    <source>
        <dbReference type="SAM" id="Phobius"/>
    </source>
</evidence>
<feature type="transmembrane region" description="Helical" evidence="6">
    <location>
        <begin position="442"/>
        <end position="464"/>
    </location>
</feature>
<dbReference type="Pfam" id="PF02687">
    <property type="entry name" value="FtsX"/>
    <property type="match status" value="2"/>
</dbReference>
<keyword evidence="4 6" id="KW-1133">Transmembrane helix</keyword>
<dbReference type="EMBL" id="ADVG01000004">
    <property type="protein sequence ID" value="EFH81850.1"/>
    <property type="molecule type" value="Genomic_DNA"/>
</dbReference>
<reference evidence="8 9" key="1">
    <citation type="journal article" date="2011" name="Stand. Genomic Sci.">
        <title>Non-contiguous finished genome sequence and contextual data of the filamentous soil bacterium Ktedonobacter racemifer type strain (SOSP1-21).</title>
        <authorList>
            <person name="Chang Y.J."/>
            <person name="Land M."/>
            <person name="Hauser L."/>
            <person name="Chertkov O."/>
            <person name="Del Rio T.G."/>
            <person name="Nolan M."/>
            <person name="Copeland A."/>
            <person name="Tice H."/>
            <person name="Cheng J.F."/>
            <person name="Lucas S."/>
            <person name="Han C."/>
            <person name="Goodwin L."/>
            <person name="Pitluck S."/>
            <person name="Ivanova N."/>
            <person name="Ovchinikova G."/>
            <person name="Pati A."/>
            <person name="Chen A."/>
            <person name="Palaniappan K."/>
            <person name="Mavromatis K."/>
            <person name="Liolios K."/>
            <person name="Brettin T."/>
            <person name="Fiebig A."/>
            <person name="Rohde M."/>
            <person name="Abt B."/>
            <person name="Goker M."/>
            <person name="Detter J.C."/>
            <person name="Woyke T."/>
            <person name="Bristow J."/>
            <person name="Eisen J.A."/>
            <person name="Markowitz V."/>
            <person name="Hugenholtz P."/>
            <person name="Kyrpides N.C."/>
            <person name="Klenk H.P."/>
            <person name="Lapidus A."/>
        </authorList>
    </citation>
    <scope>NUCLEOTIDE SEQUENCE [LARGE SCALE GENOMIC DNA]</scope>
    <source>
        <strain evidence="9">DSM 44963</strain>
    </source>
</reference>
<evidence type="ECO:0000256" key="4">
    <source>
        <dbReference type="ARBA" id="ARBA00022989"/>
    </source>
</evidence>
<dbReference type="PANTHER" id="PTHR30572:SF17">
    <property type="entry name" value="ABC3 TRANSPORTER PERMEASE PROTEIN DOMAIN-CONTAINING PROTEIN"/>
    <property type="match status" value="1"/>
</dbReference>
<feature type="domain" description="ABC3 transporter permease C-terminal" evidence="7">
    <location>
        <begin position="337"/>
        <end position="468"/>
    </location>
</feature>
<feature type="transmembrane region" description="Helical" evidence="6">
    <location>
        <begin position="377"/>
        <end position="401"/>
    </location>
</feature>
<keyword evidence="9" id="KW-1185">Reference proteome</keyword>
<dbReference type="Proteomes" id="UP000004508">
    <property type="component" value="Unassembled WGS sequence"/>
</dbReference>
<dbReference type="eggNOG" id="COG0577">
    <property type="taxonomic scope" value="Bacteria"/>
</dbReference>
<feature type="transmembrane region" description="Helical" evidence="6">
    <location>
        <begin position="1034"/>
        <end position="1058"/>
    </location>
</feature>
<feature type="transmembrane region" description="Helical" evidence="6">
    <location>
        <begin position="953"/>
        <end position="977"/>
    </location>
</feature>
<keyword evidence="3 6" id="KW-0812">Transmembrane</keyword>
<dbReference type="InterPro" id="IPR050250">
    <property type="entry name" value="Macrolide_Exporter_MacB"/>
</dbReference>
<feature type="transmembrane region" description="Helical" evidence="6">
    <location>
        <begin position="590"/>
        <end position="613"/>
    </location>
</feature>